<dbReference type="EMBL" id="KV425916">
    <property type="protein sequence ID" value="KZV98676.1"/>
    <property type="molecule type" value="Genomic_DNA"/>
</dbReference>
<evidence type="ECO:0000313" key="4">
    <source>
        <dbReference type="EMBL" id="KZV98676.1"/>
    </source>
</evidence>
<name>A0A165M2M7_EXIGL</name>
<dbReference type="GO" id="GO:0070319">
    <property type="term" value="C:Golgi to plasma membrane transport vesicle"/>
    <property type="evidence" value="ECO:0007669"/>
    <property type="project" value="TreeGrafter"/>
</dbReference>
<proteinExistence type="predicted"/>
<feature type="compositionally biased region" description="Acidic residues" evidence="2">
    <location>
        <begin position="338"/>
        <end position="350"/>
    </location>
</feature>
<dbReference type="InterPro" id="IPR009449">
    <property type="entry name" value="Sec2_N"/>
</dbReference>
<feature type="compositionally biased region" description="Polar residues" evidence="2">
    <location>
        <begin position="108"/>
        <end position="120"/>
    </location>
</feature>
<gene>
    <name evidence="4" type="ORF">EXIGLDRAFT_293426</name>
</gene>
<accession>A0A165M2M7</accession>
<feature type="compositionally biased region" description="Pro residues" evidence="2">
    <location>
        <begin position="76"/>
        <end position="85"/>
    </location>
</feature>
<feature type="domain" description="GDP/GTP exchange factor Sec2 N-terminal" evidence="3">
    <location>
        <begin position="206"/>
        <end position="254"/>
    </location>
</feature>
<evidence type="ECO:0000256" key="2">
    <source>
        <dbReference type="SAM" id="MobiDB-lite"/>
    </source>
</evidence>
<protein>
    <recommendedName>
        <fullName evidence="3">GDP/GTP exchange factor Sec2 N-terminal domain-containing protein</fullName>
    </recommendedName>
</protein>
<dbReference type="InParanoid" id="A0A165M2M7"/>
<dbReference type="GO" id="GO:0005085">
    <property type="term" value="F:guanyl-nucleotide exchange factor activity"/>
    <property type="evidence" value="ECO:0007669"/>
    <property type="project" value="InterPro"/>
</dbReference>
<dbReference type="GO" id="GO:0006887">
    <property type="term" value="P:exocytosis"/>
    <property type="evidence" value="ECO:0007669"/>
    <property type="project" value="TreeGrafter"/>
</dbReference>
<dbReference type="GO" id="GO:0051286">
    <property type="term" value="C:cell tip"/>
    <property type="evidence" value="ECO:0007669"/>
    <property type="project" value="TreeGrafter"/>
</dbReference>
<feature type="compositionally biased region" description="Polar residues" evidence="2">
    <location>
        <begin position="328"/>
        <end position="337"/>
    </location>
</feature>
<evidence type="ECO:0000313" key="5">
    <source>
        <dbReference type="Proteomes" id="UP000077266"/>
    </source>
</evidence>
<dbReference type="SUPFAM" id="SSF144284">
    <property type="entry name" value="Sec2 N-terminal region"/>
    <property type="match status" value="1"/>
</dbReference>
<feature type="region of interest" description="Disordered" evidence="2">
    <location>
        <begin position="41"/>
        <end position="192"/>
    </location>
</feature>
<dbReference type="InterPro" id="IPR040351">
    <property type="entry name" value="RAB3IL/RAB3IP/Sec2"/>
</dbReference>
<keyword evidence="5" id="KW-1185">Reference proteome</keyword>
<dbReference type="OrthoDB" id="5560525at2759"/>
<evidence type="ECO:0000259" key="3">
    <source>
        <dbReference type="Pfam" id="PF06428"/>
    </source>
</evidence>
<feature type="compositionally biased region" description="Basic and acidic residues" evidence="2">
    <location>
        <begin position="308"/>
        <end position="318"/>
    </location>
</feature>
<feature type="compositionally biased region" description="Low complexity" evidence="2">
    <location>
        <begin position="155"/>
        <end position="166"/>
    </location>
</feature>
<dbReference type="Pfam" id="PF06428">
    <property type="entry name" value="Sec2p"/>
    <property type="match status" value="1"/>
</dbReference>
<dbReference type="Proteomes" id="UP000077266">
    <property type="component" value="Unassembled WGS sequence"/>
</dbReference>
<dbReference type="Gene3D" id="6.10.140.910">
    <property type="match status" value="1"/>
</dbReference>
<sequence length="398" mass="42402">MLATAYREQAELETTLTLTKSNLQLAIANNEMLEDALRNRGTSKDVGWRRSRPPGDPILEQAAGTGSPSLAAATPPSQPVSPNPPQQKDSRFLSRFRFGSSSSGSGSANGTASPKQTSPVSPLPPAHSQSIDDSYVQQSQPPALTNGNGNGANHLTSASLPSLPLDPTSPLPPSNAVSPNPNQAAHARARLESAPSLRAELARERAARSALEAEIEALSAALFEEANKMVATERRARAEMQEELHTVKTQRDALKQALRVVESENGVLRGGEWTPTSGHSRPSSVAGSPTSVRSRRSTAATAPGDLDETPRRVDERHKPPPLRPPPEQASNSFSSDSNYDEDDEFEDAQDGNERREDGYAILTSGSATREDDMRTPRVDGAFLKSSPAPVPPGGFVSD</sequence>
<feature type="compositionally biased region" description="Basic and acidic residues" evidence="2">
    <location>
        <begin position="368"/>
        <end position="377"/>
    </location>
</feature>
<dbReference type="STRING" id="1314781.A0A165M2M7"/>
<dbReference type="PANTHER" id="PTHR14430:SF0">
    <property type="entry name" value="SEC2P DOMAIN-CONTAINING PROTEIN"/>
    <property type="match status" value="1"/>
</dbReference>
<feature type="region of interest" description="Disordered" evidence="2">
    <location>
        <begin position="258"/>
        <end position="398"/>
    </location>
</feature>
<feature type="compositionally biased region" description="Low complexity" evidence="2">
    <location>
        <begin position="93"/>
        <end position="106"/>
    </location>
</feature>
<feature type="compositionally biased region" description="Polar residues" evidence="2">
    <location>
        <begin position="127"/>
        <end position="154"/>
    </location>
</feature>
<organism evidence="4 5">
    <name type="scientific">Exidia glandulosa HHB12029</name>
    <dbReference type="NCBI Taxonomy" id="1314781"/>
    <lineage>
        <taxon>Eukaryota</taxon>
        <taxon>Fungi</taxon>
        <taxon>Dikarya</taxon>
        <taxon>Basidiomycota</taxon>
        <taxon>Agaricomycotina</taxon>
        <taxon>Agaricomycetes</taxon>
        <taxon>Auriculariales</taxon>
        <taxon>Exidiaceae</taxon>
        <taxon>Exidia</taxon>
    </lineage>
</organism>
<evidence type="ECO:0000256" key="1">
    <source>
        <dbReference type="ARBA" id="ARBA00023054"/>
    </source>
</evidence>
<dbReference type="PANTHER" id="PTHR14430">
    <property type="entry name" value="RABIN3-RELATED"/>
    <property type="match status" value="1"/>
</dbReference>
<feature type="compositionally biased region" description="Polar residues" evidence="2">
    <location>
        <begin position="274"/>
        <end position="300"/>
    </location>
</feature>
<dbReference type="AlphaFoldDB" id="A0A165M2M7"/>
<keyword evidence="1" id="KW-0175">Coiled coil</keyword>
<reference evidence="4 5" key="1">
    <citation type="journal article" date="2016" name="Mol. Biol. Evol.">
        <title>Comparative Genomics of Early-Diverging Mushroom-Forming Fungi Provides Insights into the Origins of Lignocellulose Decay Capabilities.</title>
        <authorList>
            <person name="Nagy L.G."/>
            <person name="Riley R."/>
            <person name="Tritt A."/>
            <person name="Adam C."/>
            <person name="Daum C."/>
            <person name="Floudas D."/>
            <person name="Sun H."/>
            <person name="Yadav J.S."/>
            <person name="Pangilinan J."/>
            <person name="Larsson K.H."/>
            <person name="Matsuura K."/>
            <person name="Barry K."/>
            <person name="Labutti K."/>
            <person name="Kuo R."/>
            <person name="Ohm R.A."/>
            <person name="Bhattacharya S.S."/>
            <person name="Shirouzu T."/>
            <person name="Yoshinaga Y."/>
            <person name="Martin F.M."/>
            <person name="Grigoriev I.V."/>
            <person name="Hibbett D.S."/>
        </authorList>
    </citation>
    <scope>NUCLEOTIDE SEQUENCE [LARGE SCALE GENOMIC DNA]</scope>
    <source>
        <strain evidence="4 5">HHB12029</strain>
    </source>
</reference>